<organism evidence="1 2">
    <name type="scientific">Chlamydomonas eustigma</name>
    <dbReference type="NCBI Taxonomy" id="1157962"/>
    <lineage>
        <taxon>Eukaryota</taxon>
        <taxon>Viridiplantae</taxon>
        <taxon>Chlorophyta</taxon>
        <taxon>core chlorophytes</taxon>
        <taxon>Chlorophyceae</taxon>
        <taxon>CS clade</taxon>
        <taxon>Chlamydomonadales</taxon>
        <taxon>Chlamydomonadaceae</taxon>
        <taxon>Chlamydomonas</taxon>
    </lineage>
</organism>
<accession>A0A250WXM0</accession>
<dbReference type="AlphaFoldDB" id="A0A250WXM0"/>
<reference evidence="1 2" key="1">
    <citation type="submission" date="2017-08" db="EMBL/GenBank/DDBJ databases">
        <title>Acidophilic green algal genome provides insights into adaptation to an acidic environment.</title>
        <authorList>
            <person name="Hirooka S."/>
            <person name="Hirose Y."/>
            <person name="Kanesaki Y."/>
            <person name="Higuchi S."/>
            <person name="Fujiwara T."/>
            <person name="Onuma R."/>
            <person name="Era A."/>
            <person name="Ohbayashi R."/>
            <person name="Uzuka A."/>
            <person name="Nozaki H."/>
            <person name="Yoshikawa H."/>
            <person name="Miyagishima S.Y."/>
        </authorList>
    </citation>
    <scope>NUCLEOTIDE SEQUENCE [LARGE SCALE GENOMIC DNA]</scope>
    <source>
        <strain evidence="1 2">NIES-2499</strain>
    </source>
</reference>
<dbReference type="Proteomes" id="UP000232323">
    <property type="component" value="Unassembled WGS sequence"/>
</dbReference>
<comment type="caution">
    <text evidence="1">The sequence shown here is derived from an EMBL/GenBank/DDBJ whole genome shotgun (WGS) entry which is preliminary data.</text>
</comment>
<protein>
    <submittedName>
        <fullName evidence="1">Uncharacterized protein</fullName>
    </submittedName>
</protein>
<evidence type="ECO:0000313" key="1">
    <source>
        <dbReference type="EMBL" id="GAX75526.1"/>
    </source>
</evidence>
<evidence type="ECO:0000313" key="2">
    <source>
        <dbReference type="Proteomes" id="UP000232323"/>
    </source>
</evidence>
<dbReference type="OrthoDB" id="10254482at2759"/>
<gene>
    <name evidence="1" type="ORF">CEUSTIGMA_g2969.t1</name>
</gene>
<proteinExistence type="predicted"/>
<keyword evidence="2" id="KW-1185">Reference proteome</keyword>
<dbReference type="EMBL" id="BEGY01000012">
    <property type="protein sequence ID" value="GAX75526.1"/>
    <property type="molecule type" value="Genomic_DNA"/>
</dbReference>
<sequence>MNNNKNDEPALLAGCKGVFAKTSYITFGNKDKPEEYEKKLPDRTNYGGKQLANAYPKDGKTIDVYFEKKHNWISDGDKFVDRIRYKDSQPDKKKGFLTSDFHKTDEFSNTIRTEQYRELLKQESKYTKKALELLGTAGPSDYIEPTTTREETLLYDSVFEKEDTEFNGASKTHRDTKNRTMLSKDRVQGSLLTSNTLSYQPPEEFHKPEHAHKPLIMDTFYRKTNIQFPVGVCADPA</sequence>
<name>A0A250WXM0_9CHLO</name>
<dbReference type="STRING" id="1157962.A0A250WXM0"/>